<dbReference type="Gene3D" id="3.40.190.290">
    <property type="match status" value="1"/>
</dbReference>
<dbReference type="Pfam" id="PF03466">
    <property type="entry name" value="LysR_substrate"/>
    <property type="match status" value="1"/>
</dbReference>
<dbReference type="InterPro" id="IPR036388">
    <property type="entry name" value="WH-like_DNA-bd_sf"/>
</dbReference>
<dbReference type="Gene3D" id="1.10.10.10">
    <property type="entry name" value="Winged helix-like DNA-binding domain superfamily/Winged helix DNA-binding domain"/>
    <property type="match status" value="1"/>
</dbReference>
<dbReference type="GO" id="GO:0005829">
    <property type="term" value="C:cytosol"/>
    <property type="evidence" value="ECO:0007669"/>
    <property type="project" value="TreeGrafter"/>
</dbReference>
<evidence type="ECO:0000256" key="4">
    <source>
        <dbReference type="ARBA" id="ARBA00023163"/>
    </source>
</evidence>
<dbReference type="EMBL" id="LAJG01000014">
    <property type="protein sequence ID" value="KKB80483.1"/>
    <property type="molecule type" value="Genomic_DNA"/>
</dbReference>
<evidence type="ECO:0000313" key="7">
    <source>
        <dbReference type="Proteomes" id="UP000033514"/>
    </source>
</evidence>
<evidence type="ECO:0000313" key="6">
    <source>
        <dbReference type="EMBL" id="KKB80483.1"/>
    </source>
</evidence>
<keyword evidence="7" id="KW-1185">Reference proteome</keyword>
<evidence type="ECO:0000259" key="5">
    <source>
        <dbReference type="PROSITE" id="PS50931"/>
    </source>
</evidence>
<dbReference type="InterPro" id="IPR000847">
    <property type="entry name" value="LysR_HTH_N"/>
</dbReference>
<dbReference type="GO" id="GO:0003677">
    <property type="term" value="F:DNA binding"/>
    <property type="evidence" value="ECO:0007669"/>
    <property type="project" value="UniProtKB-KW"/>
</dbReference>
<dbReference type="Pfam" id="PF00126">
    <property type="entry name" value="HTH_1"/>
    <property type="match status" value="1"/>
</dbReference>
<keyword evidence="3" id="KW-0238">DNA-binding</keyword>
<accession>A0A0F5LDP5</accession>
<dbReference type="PATRIC" id="fig|361041.3.peg.777"/>
<dbReference type="PROSITE" id="PS50931">
    <property type="entry name" value="HTH_LYSR"/>
    <property type="match status" value="1"/>
</dbReference>
<dbReference type="SUPFAM" id="SSF53850">
    <property type="entry name" value="Periplasmic binding protein-like II"/>
    <property type="match status" value="1"/>
</dbReference>
<dbReference type="PRINTS" id="PR00039">
    <property type="entry name" value="HTHLYSR"/>
</dbReference>
<dbReference type="GO" id="GO:0003700">
    <property type="term" value="F:DNA-binding transcription factor activity"/>
    <property type="evidence" value="ECO:0007669"/>
    <property type="project" value="InterPro"/>
</dbReference>
<name>A0A0F5LDP5_9HYPH</name>
<feature type="domain" description="HTH lysR-type" evidence="5">
    <location>
        <begin position="24"/>
        <end position="76"/>
    </location>
</feature>
<evidence type="ECO:0000256" key="1">
    <source>
        <dbReference type="ARBA" id="ARBA00009437"/>
    </source>
</evidence>
<dbReference type="PANTHER" id="PTHR30419">
    <property type="entry name" value="HTH-TYPE TRANSCRIPTIONAL REGULATOR YBHD"/>
    <property type="match status" value="1"/>
</dbReference>
<reference evidence="6 7" key="1">
    <citation type="submission" date="2015-03" db="EMBL/GenBank/DDBJ databases">
        <authorList>
            <person name="Hassan Y.I."/>
            <person name="Lepp D."/>
            <person name="Zhou T."/>
        </authorList>
    </citation>
    <scope>NUCLEOTIDE SEQUENCE [LARGE SCALE GENOMIC DNA]</scope>
    <source>
        <strain evidence="6 7">GH2-10</strain>
    </source>
</reference>
<evidence type="ECO:0000256" key="2">
    <source>
        <dbReference type="ARBA" id="ARBA00023015"/>
    </source>
</evidence>
<dbReference type="InterPro" id="IPR005119">
    <property type="entry name" value="LysR_subst-bd"/>
</dbReference>
<dbReference type="STRING" id="361041.VW35_07240"/>
<dbReference type="AlphaFoldDB" id="A0A0F5LDP5"/>
<sequence length="319" mass="35050">MQDRPREHALSAGLLARVFHQPSLLYFNAVATHLSIREAARRLNVASSAVTRQVAQLEDALGITLFLRDKRRMRLSPAGEILFRHSRRLAAPMEAAVSEIELLRGVRAGVVRIGTVESVGLSFLPRLISDFGQRYPRLTIDISIVSSSEVIERLAEERIDIGFGFLAKPHRQVDIAFRRDVHIGAVMVPDHPLAGAPKLTMEQCLDHALAVAKPEISIREVIEPFLRRSGMLPPMVEANSIRMLVELALGGHYVSIMTPIGAQNEIADGRLVFNALSGGLPTNRFGILVRSGTALHLAPAIFFDHAKSYFEGVQLPGAI</sequence>
<comment type="similarity">
    <text evidence="1">Belongs to the LysR transcriptional regulatory family.</text>
</comment>
<dbReference type="FunFam" id="1.10.10.10:FF:000001">
    <property type="entry name" value="LysR family transcriptional regulator"/>
    <property type="match status" value="1"/>
</dbReference>
<dbReference type="InterPro" id="IPR050950">
    <property type="entry name" value="HTH-type_LysR_regulators"/>
</dbReference>
<comment type="caution">
    <text evidence="6">The sequence shown here is derived from an EMBL/GenBank/DDBJ whole genome shotgun (WGS) entry which is preliminary data.</text>
</comment>
<gene>
    <name evidence="6" type="ORF">VW35_07240</name>
</gene>
<protein>
    <recommendedName>
        <fullName evidence="5">HTH lysR-type domain-containing protein</fullName>
    </recommendedName>
</protein>
<proteinExistence type="inferred from homology"/>
<organism evidence="6 7">
    <name type="scientific">Devosia soli</name>
    <dbReference type="NCBI Taxonomy" id="361041"/>
    <lineage>
        <taxon>Bacteria</taxon>
        <taxon>Pseudomonadati</taxon>
        <taxon>Pseudomonadota</taxon>
        <taxon>Alphaproteobacteria</taxon>
        <taxon>Hyphomicrobiales</taxon>
        <taxon>Devosiaceae</taxon>
        <taxon>Devosia</taxon>
    </lineage>
</organism>
<keyword evidence="2" id="KW-0805">Transcription regulation</keyword>
<dbReference type="Proteomes" id="UP000033514">
    <property type="component" value="Unassembled WGS sequence"/>
</dbReference>
<dbReference type="SUPFAM" id="SSF46785">
    <property type="entry name" value="Winged helix' DNA-binding domain"/>
    <property type="match status" value="1"/>
</dbReference>
<keyword evidence="4" id="KW-0804">Transcription</keyword>
<dbReference type="InterPro" id="IPR036390">
    <property type="entry name" value="WH_DNA-bd_sf"/>
</dbReference>
<evidence type="ECO:0000256" key="3">
    <source>
        <dbReference type="ARBA" id="ARBA00023125"/>
    </source>
</evidence>
<dbReference type="PANTHER" id="PTHR30419:SF8">
    <property type="entry name" value="NITROGEN ASSIMILATION TRANSCRIPTIONAL ACTIVATOR-RELATED"/>
    <property type="match status" value="1"/>
</dbReference>